<dbReference type="Gene3D" id="3.90.79.10">
    <property type="entry name" value="Nucleoside Triphosphate Pyrophosphohydrolase"/>
    <property type="match status" value="1"/>
</dbReference>
<dbReference type="PROSITE" id="PS51462">
    <property type="entry name" value="NUDIX"/>
    <property type="match status" value="1"/>
</dbReference>
<comment type="caution">
    <text evidence="4">The sequence shown here is derived from an EMBL/GenBank/DDBJ whole genome shotgun (WGS) entry which is preliminary data.</text>
</comment>
<dbReference type="AlphaFoldDB" id="A0A921NRF5"/>
<dbReference type="GO" id="GO:0047631">
    <property type="term" value="F:ADP-ribose diphosphatase activity"/>
    <property type="evidence" value="ECO:0007669"/>
    <property type="project" value="UniProtKB-EC"/>
</dbReference>
<dbReference type="OrthoDB" id="9816040at2"/>
<dbReference type="InterPro" id="IPR000086">
    <property type="entry name" value="NUDIX_hydrolase_dom"/>
</dbReference>
<dbReference type="SUPFAM" id="SSF55811">
    <property type="entry name" value="Nudix"/>
    <property type="match status" value="1"/>
</dbReference>
<dbReference type="PANTHER" id="PTHR43046:SF14">
    <property type="entry name" value="MUTT_NUDIX FAMILY PROTEIN"/>
    <property type="match status" value="1"/>
</dbReference>
<comment type="cofactor">
    <cofactor evidence="1">
        <name>Mg(2+)</name>
        <dbReference type="ChEBI" id="CHEBI:18420"/>
    </cofactor>
</comment>
<dbReference type="EMBL" id="APKE01000014">
    <property type="protein sequence ID" value="KAF0676340.1"/>
    <property type="molecule type" value="Genomic_DNA"/>
</dbReference>
<evidence type="ECO:0000313" key="5">
    <source>
        <dbReference type="Proteomes" id="UP000698242"/>
    </source>
</evidence>
<dbReference type="InterPro" id="IPR015797">
    <property type="entry name" value="NUDIX_hydrolase-like_dom_sf"/>
</dbReference>
<dbReference type="Proteomes" id="UP000698242">
    <property type="component" value="Unassembled WGS sequence"/>
</dbReference>
<evidence type="ECO:0000259" key="3">
    <source>
        <dbReference type="PROSITE" id="PS51462"/>
    </source>
</evidence>
<organism evidence="4 5">
    <name type="scientific">Profundibacterium mesophilum KAUST100406-0324</name>
    <dbReference type="NCBI Taxonomy" id="1037889"/>
    <lineage>
        <taxon>Bacteria</taxon>
        <taxon>Pseudomonadati</taxon>
        <taxon>Pseudomonadota</taxon>
        <taxon>Alphaproteobacteria</taxon>
        <taxon>Rhodobacterales</taxon>
        <taxon>Roseobacteraceae</taxon>
        <taxon>Profundibacterium</taxon>
    </lineage>
</organism>
<accession>A0A921NRF5</accession>
<evidence type="ECO:0000313" key="4">
    <source>
        <dbReference type="EMBL" id="KAF0676340.1"/>
    </source>
</evidence>
<keyword evidence="5" id="KW-1185">Reference proteome</keyword>
<reference evidence="4" key="1">
    <citation type="submission" date="2013-03" db="EMBL/GenBank/DDBJ databases">
        <title>Genome Sequence of the Profundibacterium mesophilum strain KAUST100406-0324T from Red Sea, a novel genus in the family Rhodobacteraceae.</title>
        <authorList>
            <person name="Essack M."/>
            <person name="Alam I."/>
            <person name="Lafi F."/>
            <person name="Alawi W."/>
            <person name="Kamanu F."/>
            <person name="Al-Suwailem A."/>
            <person name="Lee O.O."/>
            <person name="Xu Y."/>
            <person name="Bajic V."/>
            <person name="Qian P.-Y."/>
            <person name="Archer J."/>
        </authorList>
    </citation>
    <scope>NUCLEOTIDE SEQUENCE</scope>
    <source>
        <strain evidence="4">KAUST100406-0324</strain>
    </source>
</reference>
<evidence type="ECO:0000256" key="2">
    <source>
        <dbReference type="ARBA" id="ARBA00022801"/>
    </source>
</evidence>
<sequence length="155" mass="17271">MIRRYGGRPEASRVYIPRPGAYAILLRAGQILLTWQGAQRRELQLPGGGIDPGESPIGALHREVFEETGWHIAAPRRLGAFRRHTYMPEYGIWAEKICHVYLARPTLRKAAPSEPDHVPVWLDPDEAAGSLATQGDREFLGRLLRSAAGRAARRG</sequence>
<dbReference type="Pfam" id="PF00293">
    <property type="entry name" value="NUDIX"/>
    <property type="match status" value="1"/>
</dbReference>
<dbReference type="PROSITE" id="PS00893">
    <property type="entry name" value="NUDIX_BOX"/>
    <property type="match status" value="1"/>
</dbReference>
<protein>
    <submittedName>
        <fullName evidence="4">ADP-ribose pyrophosphatase</fullName>
        <ecNumber evidence="4">3.6.1.13</ecNumber>
    </submittedName>
</protein>
<dbReference type="EC" id="3.6.1.13" evidence="4"/>
<evidence type="ECO:0000256" key="1">
    <source>
        <dbReference type="ARBA" id="ARBA00001946"/>
    </source>
</evidence>
<name>A0A921NRF5_9RHOB</name>
<dbReference type="PANTHER" id="PTHR43046">
    <property type="entry name" value="GDP-MANNOSE MANNOSYL HYDROLASE"/>
    <property type="match status" value="1"/>
</dbReference>
<gene>
    <name evidence="4" type="ORF">PMES_01071</name>
</gene>
<dbReference type="InterPro" id="IPR020084">
    <property type="entry name" value="NUDIX_hydrolase_CS"/>
</dbReference>
<proteinExistence type="predicted"/>
<dbReference type="RefSeq" id="WP_159964485.1">
    <property type="nucleotide sequence ID" value="NZ_APKE01000014.1"/>
</dbReference>
<keyword evidence="2 4" id="KW-0378">Hydrolase</keyword>
<feature type="domain" description="Nudix hydrolase" evidence="3">
    <location>
        <begin position="16"/>
        <end position="145"/>
    </location>
</feature>